<evidence type="ECO:0000256" key="12">
    <source>
        <dbReference type="PIRSR" id="PIRSR601929-2"/>
    </source>
</evidence>
<evidence type="ECO:0000256" key="10">
    <source>
        <dbReference type="ARBA" id="ARBA00023211"/>
    </source>
</evidence>
<feature type="disulfide bond" evidence="13">
    <location>
        <begin position="40"/>
        <end position="56"/>
    </location>
</feature>
<reference evidence="17" key="2">
    <citation type="journal article" date="2022" name="Hortic Res">
        <title>The genome of Dioscorea zingiberensis sheds light on the biosynthesis, origin and evolution of the medicinally important diosgenin saponins.</title>
        <authorList>
            <person name="Li Y."/>
            <person name="Tan C."/>
            <person name="Li Z."/>
            <person name="Guo J."/>
            <person name="Li S."/>
            <person name="Chen X."/>
            <person name="Wang C."/>
            <person name="Dai X."/>
            <person name="Yang H."/>
            <person name="Song W."/>
            <person name="Hou L."/>
            <person name="Xu J."/>
            <person name="Tong Z."/>
            <person name="Xu A."/>
            <person name="Yuan X."/>
            <person name="Wang W."/>
            <person name="Yang Q."/>
            <person name="Chen L."/>
            <person name="Sun Z."/>
            <person name="Wang K."/>
            <person name="Pan B."/>
            <person name="Chen J."/>
            <person name="Bao Y."/>
            <person name="Liu F."/>
            <person name="Qi X."/>
            <person name="Gang D.R."/>
            <person name="Wen J."/>
            <person name="Li J."/>
        </authorList>
    </citation>
    <scope>NUCLEOTIDE SEQUENCE</scope>
    <source>
        <strain evidence="17">Dzin_1.0</strain>
    </source>
</reference>
<comment type="function">
    <text evidence="1">May play a role in plant defense. Probably has no oxalate oxidase activity even if the active site is conserved.</text>
</comment>
<evidence type="ECO:0000256" key="7">
    <source>
        <dbReference type="ARBA" id="ARBA00022723"/>
    </source>
</evidence>
<dbReference type="InterPro" id="IPR006045">
    <property type="entry name" value="Cupin_1"/>
</dbReference>
<evidence type="ECO:0000256" key="11">
    <source>
        <dbReference type="PIRSR" id="PIRSR601929-1"/>
    </source>
</evidence>
<keyword evidence="15" id="KW-1133">Transmembrane helix</keyword>
<keyword evidence="5 14" id="KW-0052">Apoplast</keyword>
<keyword evidence="7 11" id="KW-0479">Metal-binding</keyword>
<evidence type="ECO:0000256" key="6">
    <source>
        <dbReference type="ARBA" id="ARBA00022525"/>
    </source>
</evidence>
<dbReference type="SMART" id="SM00835">
    <property type="entry name" value="Cupin_1"/>
    <property type="match status" value="1"/>
</dbReference>
<keyword evidence="8" id="KW-0732">Signal</keyword>
<dbReference type="InterPro" id="IPR014710">
    <property type="entry name" value="RmlC-like_jellyroll"/>
</dbReference>
<evidence type="ECO:0000256" key="3">
    <source>
        <dbReference type="ARBA" id="ARBA00007456"/>
    </source>
</evidence>
<dbReference type="PRINTS" id="PR00325">
    <property type="entry name" value="GERMIN"/>
</dbReference>
<keyword evidence="9 13" id="KW-1015">Disulfide bond</keyword>
<keyword evidence="15" id="KW-0812">Transmembrane</keyword>
<evidence type="ECO:0000256" key="2">
    <source>
        <dbReference type="ARBA" id="ARBA00004271"/>
    </source>
</evidence>
<protein>
    <recommendedName>
        <fullName evidence="14">Germin-like protein</fullName>
    </recommendedName>
</protein>
<keyword evidence="6 14" id="KW-0964">Secreted</keyword>
<dbReference type="GO" id="GO:0010497">
    <property type="term" value="P:plasmodesmata-mediated intercellular transport"/>
    <property type="evidence" value="ECO:0007669"/>
    <property type="project" value="UniProtKB-ARBA"/>
</dbReference>
<sequence>MASTSIGNLTLMVITITVLMMMGLISVSHSSDPDATEDFCVADLRKSPRSSNSFPCKPTSQVTADDFVYSGLTKEGNITNHFGFFATVGNVNAFPALNTLGLSVNRVDYAPAAVNPPHTHPRATELITVIHGKLLIGMVTSEGELFSKVVEKDEVFVVPRGLLHFQHNVGKGKARTHSVFNSQKPGFISSPFGLFGSVPTIPDEVLAKSFLLDIGVVQEIKAKLNK</sequence>
<dbReference type="GO" id="GO:2000280">
    <property type="term" value="P:regulation of root development"/>
    <property type="evidence" value="ECO:0007669"/>
    <property type="project" value="UniProtKB-ARBA"/>
</dbReference>
<evidence type="ECO:0000313" key="18">
    <source>
        <dbReference type="Proteomes" id="UP001085076"/>
    </source>
</evidence>
<keyword evidence="18" id="KW-1185">Reference proteome</keyword>
<dbReference type="OrthoDB" id="1921208at2759"/>
<evidence type="ECO:0000313" key="17">
    <source>
        <dbReference type="EMBL" id="KAJ0971610.1"/>
    </source>
</evidence>
<accession>A0A9D5HCT6</accession>
<dbReference type="InterPro" id="IPR011051">
    <property type="entry name" value="RmlC_Cupin_sf"/>
</dbReference>
<name>A0A9D5HCT6_9LILI</name>
<comment type="subcellular location">
    <subcellularLocation>
        <location evidence="2 14">Secreted</location>
        <location evidence="2 14">Extracellular space</location>
        <location evidence="2 14">Apoplast</location>
    </subcellularLocation>
</comment>
<gene>
    <name evidence="17" type="ORF">J5N97_019569</name>
</gene>
<feature type="transmembrane region" description="Helical" evidence="15">
    <location>
        <begin position="6"/>
        <end position="27"/>
    </location>
</feature>
<reference evidence="17" key="1">
    <citation type="submission" date="2021-03" db="EMBL/GenBank/DDBJ databases">
        <authorList>
            <person name="Li Z."/>
            <person name="Yang C."/>
        </authorList>
    </citation>
    <scope>NUCLEOTIDE SEQUENCE</scope>
    <source>
        <strain evidence="17">Dzin_1.0</strain>
        <tissue evidence="17">Leaf</tissue>
    </source>
</reference>
<evidence type="ECO:0000256" key="5">
    <source>
        <dbReference type="ARBA" id="ARBA00022523"/>
    </source>
</evidence>
<evidence type="ECO:0000256" key="14">
    <source>
        <dbReference type="RuleBase" id="RU366015"/>
    </source>
</evidence>
<comment type="similarity">
    <text evidence="3 14">Belongs to the germin family.</text>
</comment>
<dbReference type="FunFam" id="2.60.120.10:FF:000025">
    <property type="entry name" value="germin-like protein subfamily 2 member 1"/>
    <property type="match status" value="1"/>
</dbReference>
<keyword evidence="10 11" id="KW-0464">Manganese</keyword>
<comment type="subunit">
    <text evidence="4">Oligomer (believed to be a pentamer but probably hexamer).</text>
</comment>
<dbReference type="InterPro" id="IPR001929">
    <property type="entry name" value="Germin"/>
</dbReference>
<dbReference type="AlphaFoldDB" id="A0A9D5HCT6"/>
<comment type="caution">
    <text evidence="17">The sequence shown here is derived from an EMBL/GenBank/DDBJ whole genome shotgun (WGS) entry which is preliminary data.</text>
</comment>
<feature type="binding site" evidence="12">
    <location>
        <position position="125"/>
    </location>
    <ligand>
        <name>Mn(2+)</name>
        <dbReference type="ChEBI" id="CHEBI:29035"/>
    </ligand>
</feature>
<dbReference type="GO" id="GO:0030145">
    <property type="term" value="F:manganese ion binding"/>
    <property type="evidence" value="ECO:0007669"/>
    <property type="project" value="UniProtKB-UniRule"/>
</dbReference>
<dbReference type="SUPFAM" id="SSF51182">
    <property type="entry name" value="RmlC-like cupins"/>
    <property type="match status" value="1"/>
</dbReference>
<feature type="binding site" evidence="11">
    <location>
        <position position="125"/>
    </location>
    <ligand>
        <name>oxalate</name>
        <dbReference type="ChEBI" id="CHEBI:30623"/>
    </ligand>
</feature>
<dbReference type="Proteomes" id="UP001085076">
    <property type="component" value="Miscellaneous, Linkage group lg05"/>
</dbReference>
<proteinExistence type="inferred from homology"/>
<evidence type="ECO:0000256" key="9">
    <source>
        <dbReference type="ARBA" id="ARBA00023157"/>
    </source>
</evidence>
<evidence type="ECO:0000256" key="13">
    <source>
        <dbReference type="PIRSR" id="PIRSR601929-3"/>
    </source>
</evidence>
<feature type="domain" description="Cupin type-1" evidence="16">
    <location>
        <begin position="70"/>
        <end position="218"/>
    </location>
</feature>
<evidence type="ECO:0000256" key="15">
    <source>
        <dbReference type="SAM" id="Phobius"/>
    </source>
</evidence>
<feature type="binding site" evidence="12">
    <location>
        <position position="118"/>
    </location>
    <ligand>
        <name>Mn(2+)</name>
        <dbReference type="ChEBI" id="CHEBI:29035"/>
    </ligand>
</feature>
<feature type="binding site" evidence="11">
    <location>
        <position position="120"/>
    </location>
    <ligand>
        <name>oxalate</name>
        <dbReference type="ChEBI" id="CHEBI:30623"/>
    </ligand>
</feature>
<feature type="binding site" evidence="11">
    <location>
        <position position="115"/>
    </location>
    <ligand>
        <name>oxalate</name>
        <dbReference type="ChEBI" id="CHEBI:30623"/>
    </ligand>
</feature>
<dbReference type="GO" id="GO:0009506">
    <property type="term" value="C:plasmodesma"/>
    <property type="evidence" value="ECO:0007669"/>
    <property type="project" value="UniProtKB-ARBA"/>
</dbReference>
<organism evidence="17 18">
    <name type="scientific">Dioscorea zingiberensis</name>
    <dbReference type="NCBI Taxonomy" id="325984"/>
    <lineage>
        <taxon>Eukaryota</taxon>
        <taxon>Viridiplantae</taxon>
        <taxon>Streptophyta</taxon>
        <taxon>Embryophyta</taxon>
        <taxon>Tracheophyta</taxon>
        <taxon>Spermatophyta</taxon>
        <taxon>Magnoliopsida</taxon>
        <taxon>Liliopsida</taxon>
        <taxon>Dioscoreales</taxon>
        <taxon>Dioscoreaceae</taxon>
        <taxon>Dioscorea</taxon>
    </lineage>
</organism>
<dbReference type="Pfam" id="PF00190">
    <property type="entry name" value="Cupin_1"/>
    <property type="match status" value="1"/>
</dbReference>
<evidence type="ECO:0000259" key="16">
    <source>
        <dbReference type="SMART" id="SM00835"/>
    </source>
</evidence>
<dbReference type="GO" id="GO:0048046">
    <property type="term" value="C:apoplast"/>
    <property type="evidence" value="ECO:0007669"/>
    <property type="project" value="UniProtKB-SubCell"/>
</dbReference>
<feature type="binding site" evidence="11">
    <location>
        <position position="105"/>
    </location>
    <ligand>
        <name>oxalate</name>
        <dbReference type="ChEBI" id="CHEBI:30623"/>
    </ligand>
</feature>
<dbReference type="CDD" id="cd02241">
    <property type="entry name" value="cupin_OxOx"/>
    <property type="match status" value="1"/>
</dbReference>
<feature type="binding site" evidence="12">
    <location>
        <position position="164"/>
    </location>
    <ligand>
        <name>Mn(2+)</name>
        <dbReference type="ChEBI" id="CHEBI:29035"/>
    </ligand>
</feature>
<evidence type="ECO:0000256" key="8">
    <source>
        <dbReference type="ARBA" id="ARBA00022729"/>
    </source>
</evidence>
<dbReference type="EMBL" id="JAGGNH010000005">
    <property type="protein sequence ID" value="KAJ0971610.1"/>
    <property type="molecule type" value="Genomic_DNA"/>
</dbReference>
<evidence type="ECO:0000256" key="4">
    <source>
        <dbReference type="ARBA" id="ARBA00011268"/>
    </source>
</evidence>
<dbReference type="Gene3D" id="2.60.120.10">
    <property type="entry name" value="Jelly Rolls"/>
    <property type="match status" value="1"/>
</dbReference>
<evidence type="ECO:0000256" key="1">
    <source>
        <dbReference type="ARBA" id="ARBA00003629"/>
    </source>
</evidence>
<dbReference type="PANTHER" id="PTHR31238">
    <property type="entry name" value="GERMIN-LIKE PROTEIN SUBFAMILY 3 MEMBER 3"/>
    <property type="match status" value="1"/>
</dbReference>
<keyword evidence="15" id="KW-0472">Membrane</keyword>
<feature type="binding site" evidence="12">
    <location>
        <position position="120"/>
    </location>
    <ligand>
        <name>Mn(2+)</name>
        <dbReference type="ChEBI" id="CHEBI:29035"/>
    </ligand>
</feature>